<reference evidence="1 2" key="1">
    <citation type="submission" date="2017-10" db="EMBL/GenBank/DDBJ databases">
        <title>Draft genome sequences of strains TRE 1, TRE 9, TRE H and TRI 7, isolated from tamarins, belonging to four potential novel Bifidobacterium species.</title>
        <authorList>
            <person name="Mattarelli P."/>
            <person name="Modesto M."/>
            <person name="Puglisi E."/>
            <person name="Morelli L."/>
            <person name="Spezio C."/>
            <person name="Bonetti A."/>
            <person name="Sandri C."/>
        </authorList>
    </citation>
    <scope>NUCLEOTIDE SEQUENCE [LARGE SCALE GENOMIC DNA]</scope>
    <source>
        <strain evidence="2">TRE1</strain>
    </source>
</reference>
<dbReference type="EMBL" id="PEBI01000006">
    <property type="protein sequence ID" value="PJM72335.1"/>
    <property type="molecule type" value="Genomic_DNA"/>
</dbReference>
<accession>A0A2M9H6C8</accession>
<comment type="caution">
    <text evidence="1">The sequence shown here is derived from an EMBL/GenBank/DDBJ whole genome shotgun (WGS) entry which is preliminary data.</text>
</comment>
<organism evidence="1 2">
    <name type="scientific">Bifidobacterium primatium</name>
    <dbReference type="NCBI Taxonomy" id="2045438"/>
    <lineage>
        <taxon>Bacteria</taxon>
        <taxon>Bacillati</taxon>
        <taxon>Actinomycetota</taxon>
        <taxon>Actinomycetes</taxon>
        <taxon>Bifidobacteriales</taxon>
        <taxon>Bifidobacteriaceae</taxon>
        <taxon>Bifidobacterium</taxon>
    </lineage>
</organism>
<name>A0A2M9H6C8_9BIFI</name>
<keyword evidence="2" id="KW-1185">Reference proteome</keyword>
<evidence type="ECO:0000313" key="1">
    <source>
        <dbReference type="EMBL" id="PJM72335.1"/>
    </source>
</evidence>
<proteinExistence type="predicted"/>
<dbReference type="RefSeq" id="WP_100511766.1">
    <property type="nucleotide sequence ID" value="NZ_PEBI01000006.1"/>
</dbReference>
<dbReference type="Proteomes" id="UP000229095">
    <property type="component" value="Unassembled WGS sequence"/>
</dbReference>
<sequence length="81" mass="9062">MAKPVKVVLKRRAFNQQVLHKAVEPVIDDVEAHMRSEAAGDDRIKVYRNEDTDRANVVATCPAPVEREHGTLTRMLGGVRV</sequence>
<gene>
    <name evidence="1" type="ORF">CS006_10385</name>
</gene>
<dbReference type="AlphaFoldDB" id="A0A2M9H6C8"/>
<evidence type="ECO:0000313" key="2">
    <source>
        <dbReference type="Proteomes" id="UP000229095"/>
    </source>
</evidence>
<protein>
    <submittedName>
        <fullName evidence="1">Uncharacterized protein</fullName>
    </submittedName>
</protein>
<dbReference type="OrthoDB" id="3233927at2"/>